<evidence type="ECO:0000256" key="3">
    <source>
        <dbReference type="SAM" id="SignalP"/>
    </source>
</evidence>
<comment type="caution">
    <text evidence="6">The sequence shown here is derived from an EMBL/GenBank/DDBJ whole genome shotgun (WGS) entry which is preliminary data.</text>
</comment>
<dbReference type="EMBL" id="SUPL01000004">
    <property type="protein sequence ID" value="TJY36102.1"/>
    <property type="molecule type" value="Genomic_DNA"/>
</dbReference>
<proteinExistence type="predicted"/>
<dbReference type="RefSeq" id="WP_136843449.1">
    <property type="nucleotide sequence ID" value="NZ_SUPL01000004.1"/>
</dbReference>
<dbReference type="Gene3D" id="2.120.10.30">
    <property type="entry name" value="TolB, C-terminal domain"/>
    <property type="match status" value="1"/>
</dbReference>
<sequence length="495" mass="54343">MRKLYTLILFSFISTSIFSQITLEEFGPSFDKPVSIKNAGDSRLFIVEQEGYIRILNADGTSPSTPFLDITSKVNTSGSYEKGLLGLVFHPNYASNGYFYVHYSGDDTLTEIPGGIDTPGADGQADTYVVRYTVSANPDIADPSSELVIMSISHPYDAHYGGDMAFGLDGYLYIAKGDGGNSAGDPDNRAQNLSEPNGKIFRIDVDSPTTTNTYGNNYSIPPTNPYVSSPDGANDPRKEIWSYGLRNPAKFSFDSSGNMWIADVGQDSYEEVNLDLGNTGNKNFGWSCYEGSATFNSFPGCSSLSYTSAAYEYPRIGVCAIIGGYRYQGTTQTDLIGTYFFADWCSNEIFLLTDAGGGSWNRTTYTPSITVQRWTGFGEGHDKELYIVGNRGGFSKVHKIKQSIPLSNNKVDVNQKFSIYPNPSKNGKVTLNFSKDVSIKNINTYNLQGQLIKSNLHKLNNKTIQLEYNRLSSGIYIVEAVSTSGEKSINKLIIK</sequence>
<dbReference type="InterPro" id="IPR012938">
    <property type="entry name" value="Glc/Sorbosone_DH"/>
</dbReference>
<dbReference type="PANTHER" id="PTHR19328">
    <property type="entry name" value="HEDGEHOG-INTERACTING PROTEIN"/>
    <property type="match status" value="1"/>
</dbReference>
<feature type="compositionally biased region" description="Polar residues" evidence="2">
    <location>
        <begin position="212"/>
        <end position="227"/>
    </location>
</feature>
<protein>
    <submittedName>
        <fullName evidence="6">T9SS type A sorting domain-containing protein</fullName>
    </submittedName>
</protein>
<dbReference type="NCBIfam" id="TIGR04183">
    <property type="entry name" value="Por_Secre_tail"/>
    <property type="match status" value="1"/>
</dbReference>
<name>A0A4U0F0D1_9FLAO</name>
<dbReference type="PANTHER" id="PTHR19328:SF75">
    <property type="entry name" value="ALDOSE SUGAR DEHYDROGENASE YLII"/>
    <property type="match status" value="1"/>
</dbReference>
<feature type="domain" description="Glucose/Sorbosone dehydrogenase" evidence="4">
    <location>
        <begin position="30"/>
        <end position="357"/>
    </location>
</feature>
<evidence type="ECO:0000259" key="5">
    <source>
        <dbReference type="Pfam" id="PF18962"/>
    </source>
</evidence>
<dbReference type="InterPro" id="IPR026444">
    <property type="entry name" value="Secre_tail"/>
</dbReference>
<dbReference type="Pfam" id="PF07995">
    <property type="entry name" value="GSDH"/>
    <property type="match status" value="1"/>
</dbReference>
<gene>
    <name evidence="6" type="ORF">E5167_09595</name>
</gene>
<accession>A0A4U0F0D1</accession>
<evidence type="ECO:0000259" key="4">
    <source>
        <dbReference type="Pfam" id="PF07995"/>
    </source>
</evidence>
<evidence type="ECO:0000256" key="2">
    <source>
        <dbReference type="SAM" id="MobiDB-lite"/>
    </source>
</evidence>
<keyword evidence="1 3" id="KW-0732">Signal</keyword>
<dbReference type="SUPFAM" id="SSF50952">
    <property type="entry name" value="Soluble quinoprotein glucose dehydrogenase"/>
    <property type="match status" value="1"/>
</dbReference>
<dbReference type="Proteomes" id="UP000307657">
    <property type="component" value="Unassembled WGS sequence"/>
</dbReference>
<dbReference type="InterPro" id="IPR011042">
    <property type="entry name" value="6-blade_b-propeller_TolB-like"/>
</dbReference>
<organism evidence="6 7">
    <name type="scientific">Pontimicrobium aquaticum</name>
    <dbReference type="NCBI Taxonomy" id="2565367"/>
    <lineage>
        <taxon>Bacteria</taxon>
        <taxon>Pseudomonadati</taxon>
        <taxon>Bacteroidota</taxon>
        <taxon>Flavobacteriia</taxon>
        <taxon>Flavobacteriales</taxon>
        <taxon>Flavobacteriaceae</taxon>
        <taxon>Pontimicrobium</taxon>
    </lineage>
</organism>
<feature type="chain" id="PRO_5021014188" evidence="3">
    <location>
        <begin position="20"/>
        <end position="495"/>
    </location>
</feature>
<evidence type="ECO:0000313" key="6">
    <source>
        <dbReference type="EMBL" id="TJY36102.1"/>
    </source>
</evidence>
<reference evidence="6 7" key="1">
    <citation type="submission" date="2019-04" db="EMBL/GenBank/DDBJ databases">
        <title>Lacinutrix sp. nov., isolated from marine water.</title>
        <authorList>
            <person name="Kim W."/>
        </authorList>
    </citation>
    <scope>NUCLEOTIDE SEQUENCE [LARGE SCALE GENOMIC DNA]</scope>
    <source>
        <strain evidence="6 7">CAU 1491</strain>
    </source>
</reference>
<dbReference type="Pfam" id="PF18962">
    <property type="entry name" value="Por_Secre_tail"/>
    <property type="match status" value="1"/>
</dbReference>
<feature type="signal peptide" evidence="3">
    <location>
        <begin position="1"/>
        <end position="19"/>
    </location>
</feature>
<feature type="domain" description="Secretion system C-terminal sorting" evidence="5">
    <location>
        <begin position="419"/>
        <end position="494"/>
    </location>
</feature>
<feature type="region of interest" description="Disordered" evidence="2">
    <location>
        <begin position="212"/>
        <end position="232"/>
    </location>
</feature>
<dbReference type="InterPro" id="IPR011041">
    <property type="entry name" value="Quinoprot_gluc/sorb_DH_b-prop"/>
</dbReference>
<evidence type="ECO:0000313" key="7">
    <source>
        <dbReference type="Proteomes" id="UP000307657"/>
    </source>
</evidence>
<keyword evidence="7" id="KW-1185">Reference proteome</keyword>
<dbReference type="OrthoDB" id="9770043at2"/>
<dbReference type="AlphaFoldDB" id="A0A4U0F0D1"/>
<evidence type="ECO:0000256" key="1">
    <source>
        <dbReference type="ARBA" id="ARBA00022729"/>
    </source>
</evidence>